<evidence type="ECO:0000259" key="2">
    <source>
        <dbReference type="PROSITE" id="PS50172"/>
    </source>
</evidence>
<dbReference type="Proteomes" id="UP000800040">
    <property type="component" value="Unassembled WGS sequence"/>
</dbReference>
<accession>A0A6A5K8F7</accession>
<dbReference type="Gene3D" id="3.40.50.10190">
    <property type="entry name" value="BRCT domain"/>
    <property type="match status" value="1"/>
</dbReference>
<protein>
    <recommendedName>
        <fullName evidence="2">BRCT domain-containing protein</fullName>
    </recommendedName>
</protein>
<feature type="compositionally biased region" description="Polar residues" evidence="1">
    <location>
        <begin position="161"/>
        <end position="172"/>
    </location>
</feature>
<dbReference type="InterPro" id="IPR001357">
    <property type="entry name" value="BRCT_dom"/>
</dbReference>
<evidence type="ECO:0000256" key="1">
    <source>
        <dbReference type="SAM" id="MobiDB-lite"/>
    </source>
</evidence>
<dbReference type="EMBL" id="ML975379">
    <property type="protein sequence ID" value="KAF1830922.1"/>
    <property type="molecule type" value="Genomic_DNA"/>
</dbReference>
<dbReference type="AlphaFoldDB" id="A0A6A5K8F7"/>
<dbReference type="OrthoDB" id="427711at2759"/>
<feature type="domain" description="BRCT" evidence="2">
    <location>
        <begin position="190"/>
        <end position="278"/>
    </location>
</feature>
<feature type="compositionally biased region" description="Basic residues" evidence="1">
    <location>
        <begin position="27"/>
        <end position="37"/>
    </location>
</feature>
<keyword evidence="4" id="KW-1185">Reference proteome</keyword>
<dbReference type="SUPFAM" id="SSF52113">
    <property type="entry name" value="BRCT domain"/>
    <property type="match status" value="1"/>
</dbReference>
<feature type="region of interest" description="Disordered" evidence="1">
    <location>
        <begin position="69"/>
        <end position="90"/>
    </location>
</feature>
<feature type="region of interest" description="Disordered" evidence="1">
    <location>
        <begin position="103"/>
        <end position="122"/>
    </location>
</feature>
<dbReference type="InterPro" id="IPR036420">
    <property type="entry name" value="BRCT_dom_sf"/>
</dbReference>
<name>A0A6A5K8F7_9PLEO</name>
<gene>
    <name evidence="3" type="ORF">BDW02DRAFT_641820</name>
</gene>
<proteinExistence type="predicted"/>
<feature type="region of interest" description="Disordered" evidence="1">
    <location>
        <begin position="15"/>
        <end position="56"/>
    </location>
</feature>
<evidence type="ECO:0000313" key="3">
    <source>
        <dbReference type="EMBL" id="KAF1830922.1"/>
    </source>
</evidence>
<organism evidence="3 4">
    <name type="scientific">Decorospora gaudefroyi</name>
    <dbReference type="NCBI Taxonomy" id="184978"/>
    <lineage>
        <taxon>Eukaryota</taxon>
        <taxon>Fungi</taxon>
        <taxon>Dikarya</taxon>
        <taxon>Ascomycota</taxon>
        <taxon>Pezizomycotina</taxon>
        <taxon>Dothideomycetes</taxon>
        <taxon>Pleosporomycetidae</taxon>
        <taxon>Pleosporales</taxon>
        <taxon>Pleosporineae</taxon>
        <taxon>Pleosporaceae</taxon>
        <taxon>Decorospora</taxon>
    </lineage>
</organism>
<sequence>MQYVQYEAGEANCAGRRPICPRPLLPNRRRRRHHVRLPHSESQQQQPRPRLRPQPRRVRLLRHPASRTFFDPWNSSSTGHQRAENRLSGSTSWRLSRNLKLGEHDGRKVNGGWERGANNGLRTGGQNSLAEVWGASKAGKKLSLQLDKDADGDRQRIHVQHGSSNDSQTPEQGTLLPLHSTKTHSKSAGADSGIFTGLCFYINGSTAPLVSDHKLKQLLAAHGARHSITLGRRTVMHVVLGVVNTNGGAGGGLASSKIQKEISRSGGKAVKFVTAEWYVLRPFCEHQRNRRVAESRYSPLKLAPKSQNSVFGMMRAKDSKQEQG</sequence>
<feature type="region of interest" description="Disordered" evidence="1">
    <location>
        <begin position="159"/>
        <end position="187"/>
    </location>
</feature>
<dbReference type="PROSITE" id="PS50172">
    <property type="entry name" value="BRCT"/>
    <property type="match status" value="1"/>
</dbReference>
<reference evidence="3" key="1">
    <citation type="submission" date="2020-01" db="EMBL/GenBank/DDBJ databases">
        <authorList>
            <consortium name="DOE Joint Genome Institute"/>
            <person name="Haridas S."/>
            <person name="Albert R."/>
            <person name="Binder M."/>
            <person name="Bloem J."/>
            <person name="Labutti K."/>
            <person name="Salamov A."/>
            <person name="Andreopoulos B."/>
            <person name="Baker S.E."/>
            <person name="Barry K."/>
            <person name="Bills G."/>
            <person name="Bluhm B.H."/>
            <person name="Cannon C."/>
            <person name="Castanera R."/>
            <person name="Culley D.E."/>
            <person name="Daum C."/>
            <person name="Ezra D."/>
            <person name="Gonzalez J.B."/>
            <person name="Henrissat B."/>
            <person name="Kuo A."/>
            <person name="Liang C."/>
            <person name="Lipzen A."/>
            <person name="Lutzoni F."/>
            <person name="Magnuson J."/>
            <person name="Mondo S."/>
            <person name="Nolan M."/>
            <person name="Ohm R."/>
            <person name="Pangilinan J."/>
            <person name="Park H.-J."/>
            <person name="Ramirez L."/>
            <person name="Alfaro M."/>
            <person name="Sun H."/>
            <person name="Tritt A."/>
            <person name="Yoshinaga Y."/>
            <person name="Zwiers L.-H."/>
            <person name="Turgeon B.G."/>
            <person name="Goodwin S.B."/>
            <person name="Spatafora J.W."/>
            <person name="Crous P.W."/>
            <person name="Grigoriev I.V."/>
        </authorList>
    </citation>
    <scope>NUCLEOTIDE SEQUENCE</scope>
    <source>
        <strain evidence="3">P77</strain>
    </source>
</reference>
<evidence type="ECO:0000313" key="4">
    <source>
        <dbReference type="Proteomes" id="UP000800040"/>
    </source>
</evidence>